<comment type="caution">
    <text evidence="1">The sequence shown here is derived from an EMBL/GenBank/DDBJ whole genome shotgun (WGS) entry which is preliminary data.</text>
</comment>
<gene>
    <name evidence="1" type="ORF">HZF24_07005</name>
</gene>
<dbReference type="RefSeq" id="WP_179237580.1">
    <property type="nucleotide sequence ID" value="NZ_JACBNQ010000005.1"/>
</dbReference>
<evidence type="ECO:0000313" key="1">
    <source>
        <dbReference type="EMBL" id="NYB73887.1"/>
    </source>
</evidence>
<protein>
    <submittedName>
        <fullName evidence="1">Uncharacterized protein</fullName>
    </submittedName>
</protein>
<keyword evidence="2" id="KW-1185">Reference proteome</keyword>
<accession>A0A974BIS9</accession>
<dbReference type="Proteomes" id="UP000611629">
    <property type="component" value="Unassembled WGS sequence"/>
</dbReference>
<organism evidence="1 2">
    <name type="scientific">Sedimentibacter hydroxybenzoicus DSM 7310</name>
    <dbReference type="NCBI Taxonomy" id="1123245"/>
    <lineage>
        <taxon>Bacteria</taxon>
        <taxon>Bacillati</taxon>
        <taxon>Bacillota</taxon>
        <taxon>Tissierellia</taxon>
        <taxon>Sedimentibacter</taxon>
    </lineage>
</organism>
<reference evidence="1" key="1">
    <citation type="submission" date="2020-07" db="EMBL/GenBank/DDBJ databases">
        <title>Genomic analysis of a strain of Sedimentibacter Hydroxybenzoicus DSM7310.</title>
        <authorList>
            <person name="Ma S."/>
        </authorList>
    </citation>
    <scope>NUCLEOTIDE SEQUENCE</scope>
    <source>
        <strain evidence="1">DSM 7310</strain>
    </source>
</reference>
<dbReference type="EMBL" id="JACBNQ010000005">
    <property type="protein sequence ID" value="NYB73887.1"/>
    <property type="molecule type" value="Genomic_DNA"/>
</dbReference>
<dbReference type="AlphaFoldDB" id="A0A974BIS9"/>
<name>A0A974BIS9_SEDHY</name>
<proteinExistence type="predicted"/>
<sequence>MNIEEFTNIASELKVSVMKADKLGIYSYGEYSGFHVTRETFINILGDRKYTISKSSDEEYPYKYSVVIAGMTFYCIAQTLLFEGDENKIEEEI</sequence>
<evidence type="ECO:0000313" key="2">
    <source>
        <dbReference type="Proteomes" id="UP000611629"/>
    </source>
</evidence>